<comment type="caution">
    <text evidence="1">The sequence shown here is derived from an EMBL/GenBank/DDBJ whole genome shotgun (WGS) entry which is preliminary data.</text>
</comment>
<evidence type="ECO:0000313" key="2">
    <source>
        <dbReference type="Proteomes" id="UP001237642"/>
    </source>
</evidence>
<name>A0AAD8MP69_9APIA</name>
<reference evidence="1" key="2">
    <citation type="submission" date="2023-05" db="EMBL/GenBank/DDBJ databases">
        <authorList>
            <person name="Schelkunov M.I."/>
        </authorList>
    </citation>
    <scope>NUCLEOTIDE SEQUENCE</scope>
    <source>
        <strain evidence="1">Hsosn_3</strain>
        <tissue evidence="1">Leaf</tissue>
    </source>
</reference>
<protein>
    <submittedName>
        <fullName evidence="1">Uncharacterized protein</fullName>
    </submittedName>
</protein>
<evidence type="ECO:0000313" key="1">
    <source>
        <dbReference type="EMBL" id="KAK1378993.1"/>
    </source>
</evidence>
<accession>A0AAD8MP69</accession>
<dbReference type="EMBL" id="JAUIZM010000006">
    <property type="protein sequence ID" value="KAK1378993.1"/>
    <property type="molecule type" value="Genomic_DNA"/>
</dbReference>
<proteinExistence type="predicted"/>
<gene>
    <name evidence="1" type="ORF">POM88_025737</name>
</gene>
<dbReference type="AlphaFoldDB" id="A0AAD8MP69"/>
<sequence>MQLEKYGFEPGVATYSVLVDWFGMLQFNSALTFLQNANAAQGLRANKQYNLLMLNDLNQFYDLMNIFELNGLPSAENPNYSGAAEYLYQAVFHRKNILLFSHCSTNFK</sequence>
<reference evidence="1" key="1">
    <citation type="submission" date="2023-02" db="EMBL/GenBank/DDBJ databases">
        <title>Genome of toxic invasive species Heracleum sosnowskyi carries increased number of genes despite the absence of recent whole-genome duplications.</title>
        <authorList>
            <person name="Schelkunov M."/>
            <person name="Shtratnikova V."/>
            <person name="Makarenko M."/>
            <person name="Klepikova A."/>
            <person name="Omelchenko D."/>
            <person name="Novikova G."/>
            <person name="Obukhova E."/>
            <person name="Bogdanov V."/>
            <person name="Penin A."/>
            <person name="Logacheva M."/>
        </authorList>
    </citation>
    <scope>NUCLEOTIDE SEQUENCE</scope>
    <source>
        <strain evidence="1">Hsosn_3</strain>
        <tissue evidence="1">Leaf</tissue>
    </source>
</reference>
<dbReference type="Proteomes" id="UP001237642">
    <property type="component" value="Unassembled WGS sequence"/>
</dbReference>
<keyword evidence="2" id="KW-1185">Reference proteome</keyword>
<organism evidence="1 2">
    <name type="scientific">Heracleum sosnowskyi</name>
    <dbReference type="NCBI Taxonomy" id="360622"/>
    <lineage>
        <taxon>Eukaryota</taxon>
        <taxon>Viridiplantae</taxon>
        <taxon>Streptophyta</taxon>
        <taxon>Embryophyta</taxon>
        <taxon>Tracheophyta</taxon>
        <taxon>Spermatophyta</taxon>
        <taxon>Magnoliopsida</taxon>
        <taxon>eudicotyledons</taxon>
        <taxon>Gunneridae</taxon>
        <taxon>Pentapetalae</taxon>
        <taxon>asterids</taxon>
        <taxon>campanulids</taxon>
        <taxon>Apiales</taxon>
        <taxon>Apiaceae</taxon>
        <taxon>Apioideae</taxon>
        <taxon>apioid superclade</taxon>
        <taxon>Tordylieae</taxon>
        <taxon>Tordyliinae</taxon>
        <taxon>Heracleum</taxon>
    </lineage>
</organism>